<evidence type="ECO:0000313" key="2">
    <source>
        <dbReference type="Proteomes" id="UP001320168"/>
    </source>
</evidence>
<name>A0ABS9A5Q0_9GAMM</name>
<dbReference type="Proteomes" id="UP001320168">
    <property type="component" value="Unassembled WGS sequence"/>
</dbReference>
<accession>A0ABS9A5Q0</accession>
<protein>
    <submittedName>
        <fullName evidence="1">Uncharacterized protein</fullName>
    </submittedName>
</protein>
<dbReference type="EMBL" id="JABFTX010000003">
    <property type="protein sequence ID" value="MCE8003862.1"/>
    <property type="molecule type" value="Genomic_DNA"/>
</dbReference>
<organism evidence="1 2">
    <name type="scientific">Billgrantia ethanolica</name>
    <dbReference type="NCBI Taxonomy" id="2733486"/>
    <lineage>
        <taxon>Bacteria</taxon>
        <taxon>Pseudomonadati</taxon>
        <taxon>Pseudomonadota</taxon>
        <taxon>Gammaproteobacteria</taxon>
        <taxon>Oceanospirillales</taxon>
        <taxon>Halomonadaceae</taxon>
        <taxon>Billgrantia</taxon>
    </lineage>
</organism>
<evidence type="ECO:0000313" key="1">
    <source>
        <dbReference type="EMBL" id="MCE8003862.1"/>
    </source>
</evidence>
<proteinExistence type="predicted"/>
<comment type="caution">
    <text evidence="1">The sequence shown here is derived from an EMBL/GenBank/DDBJ whole genome shotgun (WGS) entry which is preliminary data.</text>
</comment>
<reference evidence="1 2" key="1">
    <citation type="journal article" date="2021" name="Front. Microbiol.">
        <title>Aerobic Denitrification and Heterotrophic Sulfur Oxidation in the Genus Halomonas Revealed by Six Novel Species Characterizations and Genome-Based Analysis.</title>
        <authorList>
            <person name="Wang L."/>
            <person name="Shao Z."/>
        </authorList>
    </citation>
    <scope>NUCLEOTIDE SEQUENCE [LARGE SCALE GENOMIC DNA]</scope>
    <source>
        <strain evidence="1 2">MCCC 1A11081</strain>
    </source>
</reference>
<keyword evidence="2" id="KW-1185">Reference proteome</keyword>
<gene>
    <name evidence="1" type="ORF">HOP53_13515</name>
</gene>
<sequence>MTAYRATFAARTRHDYYGWGYGWRFSAARSVQCATSDREMTGGMTTRCLPTSRS</sequence>